<dbReference type="AlphaFoldDB" id="A0A3N5Z5V3"/>
<dbReference type="OrthoDB" id="5526466at2"/>
<feature type="chain" id="PRO_5018251129" evidence="1">
    <location>
        <begin position="21"/>
        <end position="150"/>
    </location>
</feature>
<accession>A0A3N5Z5V3</accession>
<dbReference type="PANTHER" id="PTHR37953:SF1">
    <property type="entry name" value="UPF0127 PROTEIN MJ1496"/>
    <property type="match status" value="1"/>
</dbReference>
<proteinExistence type="predicted"/>
<dbReference type="Gene3D" id="2.60.120.1140">
    <property type="entry name" value="Protein of unknown function DUF192"/>
    <property type="match status" value="1"/>
</dbReference>
<dbReference type="EMBL" id="RPOK01000004">
    <property type="protein sequence ID" value="RPJ65764.1"/>
    <property type="molecule type" value="Genomic_DNA"/>
</dbReference>
<keyword evidence="1" id="KW-0732">Signal</keyword>
<gene>
    <name evidence="2" type="ORF">DRW07_13185</name>
</gene>
<dbReference type="Proteomes" id="UP000275281">
    <property type="component" value="Unassembled WGS sequence"/>
</dbReference>
<sequence>MSHRAQLLFVLLSMFFLVNPASWSQGEPSPVVFDTLQLSINGIPLELEHAVTYEQRARGLMFRKSMCADCGMIFTFSRPIEASIWMKNTYIPLDLAYVDTEGQITGIYTLEPHDLTSVVSKKKVRYAIEMNRGWFEKNGVKVGDTVVLKE</sequence>
<organism evidence="2 3">
    <name type="scientific">Alteromonas sediminis</name>
    <dbReference type="NCBI Taxonomy" id="2259342"/>
    <lineage>
        <taxon>Bacteria</taxon>
        <taxon>Pseudomonadati</taxon>
        <taxon>Pseudomonadota</taxon>
        <taxon>Gammaproteobacteria</taxon>
        <taxon>Alteromonadales</taxon>
        <taxon>Alteromonadaceae</taxon>
        <taxon>Alteromonas/Salinimonas group</taxon>
        <taxon>Alteromonas</taxon>
    </lineage>
</organism>
<dbReference type="RefSeq" id="WP_124028395.1">
    <property type="nucleotide sequence ID" value="NZ_JBHRSN010000007.1"/>
</dbReference>
<comment type="caution">
    <text evidence="2">The sequence shown here is derived from an EMBL/GenBank/DDBJ whole genome shotgun (WGS) entry which is preliminary data.</text>
</comment>
<evidence type="ECO:0000313" key="2">
    <source>
        <dbReference type="EMBL" id="RPJ65764.1"/>
    </source>
</evidence>
<feature type="signal peptide" evidence="1">
    <location>
        <begin position="1"/>
        <end position="20"/>
    </location>
</feature>
<dbReference type="PANTHER" id="PTHR37953">
    <property type="entry name" value="UPF0127 PROTEIN MJ1496"/>
    <property type="match status" value="1"/>
</dbReference>
<evidence type="ECO:0000256" key="1">
    <source>
        <dbReference type="SAM" id="SignalP"/>
    </source>
</evidence>
<name>A0A3N5Z5V3_9ALTE</name>
<dbReference type="Pfam" id="PF02643">
    <property type="entry name" value="DUF192"/>
    <property type="match status" value="1"/>
</dbReference>
<reference evidence="2 3" key="1">
    <citation type="submission" date="2018-11" db="EMBL/GenBank/DDBJ databases">
        <authorList>
            <person name="Ye M.-Q."/>
            <person name="Du Z.-J."/>
        </authorList>
    </citation>
    <scope>NUCLEOTIDE SEQUENCE [LARGE SCALE GENOMIC DNA]</scope>
    <source>
        <strain evidence="2 3">U0105</strain>
    </source>
</reference>
<protein>
    <submittedName>
        <fullName evidence="2">DUF192 domain-containing protein</fullName>
    </submittedName>
</protein>
<dbReference type="InterPro" id="IPR003795">
    <property type="entry name" value="DUF192"/>
</dbReference>
<evidence type="ECO:0000313" key="3">
    <source>
        <dbReference type="Proteomes" id="UP000275281"/>
    </source>
</evidence>
<dbReference type="InterPro" id="IPR038695">
    <property type="entry name" value="Saro_0823-like_sf"/>
</dbReference>
<keyword evidence="3" id="KW-1185">Reference proteome</keyword>